<dbReference type="Pfam" id="PF03992">
    <property type="entry name" value="ABM"/>
    <property type="match status" value="1"/>
</dbReference>
<gene>
    <name evidence="2" type="ORF">NCTC10186_00799</name>
</gene>
<evidence type="ECO:0000313" key="3">
    <source>
        <dbReference type="Proteomes" id="UP000289862"/>
    </source>
</evidence>
<proteinExistence type="predicted"/>
<dbReference type="KEGG" id="mgal:NCTC10186_00799"/>
<keyword evidence="2" id="KW-0614">Plasmid</keyword>
<dbReference type="SUPFAM" id="SSF54909">
    <property type="entry name" value="Dimeric alpha+beta barrel"/>
    <property type="match status" value="1"/>
</dbReference>
<sequence length="94" mass="11402">MIFVKATTYVINPEKMKPFLDYLYVLTKKTRMLEMNLSFEYGIQEDDKVVLVERWSTEKDCQDYLRNPEFKEEIETLEKMSKKVINLYQFTTIK</sequence>
<dbReference type="Gene3D" id="3.30.70.100">
    <property type="match status" value="1"/>
</dbReference>
<dbReference type="EMBL" id="LR215032">
    <property type="protein sequence ID" value="VEU73291.1"/>
    <property type="molecule type" value="Genomic_DNA"/>
</dbReference>
<geneLocation type="plasmid" evidence="2 3">
    <name>2</name>
</geneLocation>
<name>A0A449B0I0_9BACT</name>
<dbReference type="InterPro" id="IPR011008">
    <property type="entry name" value="Dimeric_a/b-barrel"/>
</dbReference>
<dbReference type="OrthoDB" id="398761at2"/>
<feature type="domain" description="ABM" evidence="1">
    <location>
        <begin position="2"/>
        <end position="72"/>
    </location>
</feature>
<accession>A0A449B0I0</accession>
<dbReference type="Proteomes" id="UP000289862">
    <property type="component" value="Plasmid 2"/>
</dbReference>
<protein>
    <recommendedName>
        <fullName evidence="1">ABM domain-containing protein</fullName>
    </recommendedName>
</protein>
<keyword evidence="3" id="KW-1185">Reference proteome</keyword>
<reference evidence="2 3" key="1">
    <citation type="submission" date="2019-01" db="EMBL/GenBank/DDBJ databases">
        <authorList>
            <consortium name="Pathogen Informatics"/>
        </authorList>
    </citation>
    <scope>NUCLEOTIDE SEQUENCE [LARGE SCALE GENOMIC DNA]</scope>
    <source>
        <strain evidence="2 3">NCTC10186</strain>
        <plasmid evidence="3">2</plasmid>
    </source>
</reference>
<evidence type="ECO:0000259" key="1">
    <source>
        <dbReference type="Pfam" id="PF03992"/>
    </source>
</evidence>
<evidence type="ECO:0000313" key="2">
    <source>
        <dbReference type="EMBL" id="VEU73291.1"/>
    </source>
</evidence>
<dbReference type="RefSeq" id="WP_119571783.1">
    <property type="nucleotide sequence ID" value="NZ_LR215032.1"/>
</dbReference>
<dbReference type="InterPro" id="IPR007138">
    <property type="entry name" value="ABM_dom"/>
</dbReference>
<dbReference type="AlphaFoldDB" id="A0A449B0I0"/>
<organism evidence="2 3">
    <name type="scientific">Mycoplasmopsis gallopavonis</name>
    <dbReference type="NCBI Taxonomy" id="76629"/>
    <lineage>
        <taxon>Bacteria</taxon>
        <taxon>Bacillati</taxon>
        <taxon>Mycoplasmatota</taxon>
        <taxon>Mycoplasmoidales</taxon>
        <taxon>Metamycoplasmataceae</taxon>
        <taxon>Mycoplasmopsis</taxon>
    </lineage>
</organism>